<dbReference type="Proteomes" id="UP000001067">
    <property type="component" value="Unassembled WGS sequence"/>
</dbReference>
<organism evidence="2">
    <name type="scientific">Pyrenophora teres f. teres (strain 0-1)</name>
    <name type="common">Barley net blotch fungus</name>
    <name type="synonym">Drechslera teres f. teres</name>
    <dbReference type="NCBI Taxonomy" id="861557"/>
    <lineage>
        <taxon>Eukaryota</taxon>
        <taxon>Fungi</taxon>
        <taxon>Dikarya</taxon>
        <taxon>Ascomycota</taxon>
        <taxon>Pezizomycotina</taxon>
        <taxon>Dothideomycetes</taxon>
        <taxon>Pleosporomycetidae</taxon>
        <taxon>Pleosporales</taxon>
        <taxon>Pleosporineae</taxon>
        <taxon>Pleosporaceae</taxon>
        <taxon>Pyrenophora</taxon>
    </lineage>
</organism>
<evidence type="ECO:0000313" key="2">
    <source>
        <dbReference type="Proteomes" id="UP000001067"/>
    </source>
</evidence>
<dbReference type="KEGG" id="pte:PTT_17974"/>
<evidence type="ECO:0000313" key="1">
    <source>
        <dbReference type="EMBL" id="EFQ86705.1"/>
    </source>
</evidence>
<sequence>MFDNKNTPLHLVDKNEDEYIPLRPISEDNDGSPAPPVLDAISERQSVALSKQKRAILDRQLDRLPSTRNY</sequence>
<dbReference type="HOGENOM" id="CLU_2759055_0_0_1"/>
<reference evidence="1 2" key="1">
    <citation type="journal article" date="2010" name="Genome Biol.">
        <title>A first genome assembly of the barley fungal pathogen Pyrenophora teres f. teres.</title>
        <authorList>
            <person name="Ellwood S.R."/>
            <person name="Liu Z."/>
            <person name="Syme R.A."/>
            <person name="Lai Z."/>
            <person name="Hane J.K."/>
            <person name="Keiper F."/>
            <person name="Moffat C.S."/>
            <person name="Oliver R.P."/>
            <person name="Friesen T.L."/>
        </authorList>
    </citation>
    <scope>NUCLEOTIDE SEQUENCE [LARGE SCALE GENOMIC DNA]</scope>
    <source>
        <strain evidence="1 2">0-1</strain>
    </source>
</reference>
<proteinExistence type="predicted"/>
<dbReference type="AlphaFoldDB" id="E3S5P4"/>
<accession>E3S5P4</accession>
<name>E3S5P4_PYRTT</name>
<dbReference type="EMBL" id="GL537280">
    <property type="protein sequence ID" value="EFQ86705.1"/>
    <property type="molecule type" value="Genomic_DNA"/>
</dbReference>
<keyword evidence="2" id="KW-1185">Reference proteome</keyword>
<protein>
    <submittedName>
        <fullName evidence="1">Uncharacterized protein</fullName>
    </submittedName>
</protein>
<gene>
    <name evidence="1" type="ORF">PTT_17974</name>
</gene>